<reference evidence="2" key="1">
    <citation type="journal article" date="2021" name="Front. Microbiol.">
        <title>Comprehensive Comparative Genomics and Phenotyping of Methylobacterium Species.</title>
        <authorList>
            <person name="Alessa O."/>
            <person name="Ogura Y."/>
            <person name="Fujitani Y."/>
            <person name="Takami H."/>
            <person name="Hayashi T."/>
            <person name="Sahin N."/>
            <person name="Tani A."/>
        </authorList>
    </citation>
    <scope>NUCLEOTIDE SEQUENCE</scope>
    <source>
        <strain evidence="2">LMG 23639</strain>
    </source>
</reference>
<accession>A0ABQ4SWT1</accession>
<dbReference type="Gene3D" id="3.40.190.10">
    <property type="entry name" value="Periplasmic binding protein-like II"/>
    <property type="match status" value="2"/>
</dbReference>
<dbReference type="RefSeq" id="WP_238276966.1">
    <property type="nucleotide sequence ID" value="NZ_BPQR01000050.1"/>
</dbReference>
<sequence>MIRAAALSCFVLAVSALSASAASLTLGTATPGGSFPAFGEALVEAFRESDPGLTVELRNTKGSAENLTLLKEGQLDLALVQGEYAYDALGAQDGSRPGLAVVAPVDTSPGVFVVTAASPIRSVEDLRGKTVALGTRASGLTVIGRTVLKGSGIDPDRDITPVLLDHAGAGAGLVRDGSVAALWGAGFDWPSFKVLAGAPGGARFFGPDPGKIAAILALRASLRRLTIPARSFEGQEEAIETVGSWSFVIARPGLPDEAVARFVQALDRGREALARRYRQGRESDPRNLVSAVPLAWLHPATAAYLNGLEP</sequence>
<feature type="chain" id="PRO_5046378979" description="C4-dicarboxylate ABC transporter substrate-binding protein" evidence="1">
    <location>
        <begin position="22"/>
        <end position="310"/>
    </location>
</feature>
<feature type="signal peptide" evidence="1">
    <location>
        <begin position="1"/>
        <end position="21"/>
    </location>
</feature>
<gene>
    <name evidence="2" type="ORF">AOPFMNJM_2993</name>
</gene>
<dbReference type="InterPro" id="IPR011852">
    <property type="entry name" value="TRAP_TAXI"/>
</dbReference>
<evidence type="ECO:0000313" key="3">
    <source>
        <dbReference type="Proteomes" id="UP001055102"/>
    </source>
</evidence>
<name>A0ABQ4SWT1_9HYPH</name>
<dbReference type="SUPFAM" id="SSF53850">
    <property type="entry name" value="Periplasmic binding protein-like II"/>
    <property type="match status" value="1"/>
</dbReference>
<dbReference type="EMBL" id="BPQR01000050">
    <property type="protein sequence ID" value="GJE07664.1"/>
    <property type="molecule type" value="Genomic_DNA"/>
</dbReference>
<proteinExistence type="predicted"/>
<evidence type="ECO:0000313" key="2">
    <source>
        <dbReference type="EMBL" id="GJE07664.1"/>
    </source>
</evidence>
<keyword evidence="3" id="KW-1185">Reference proteome</keyword>
<comment type="caution">
    <text evidence="2">The sequence shown here is derived from an EMBL/GenBank/DDBJ whole genome shotgun (WGS) entry which is preliminary data.</text>
</comment>
<evidence type="ECO:0008006" key="4">
    <source>
        <dbReference type="Google" id="ProtNLM"/>
    </source>
</evidence>
<dbReference type="NCBIfam" id="TIGR02122">
    <property type="entry name" value="TRAP_TAXI"/>
    <property type="match status" value="1"/>
</dbReference>
<dbReference type="PANTHER" id="PTHR42941:SF1">
    <property type="entry name" value="SLL1037 PROTEIN"/>
    <property type="match status" value="1"/>
</dbReference>
<evidence type="ECO:0000256" key="1">
    <source>
        <dbReference type="SAM" id="SignalP"/>
    </source>
</evidence>
<reference evidence="2" key="2">
    <citation type="submission" date="2021-08" db="EMBL/GenBank/DDBJ databases">
        <authorList>
            <person name="Tani A."/>
            <person name="Ola A."/>
            <person name="Ogura Y."/>
            <person name="Katsura K."/>
            <person name="Hayashi T."/>
        </authorList>
    </citation>
    <scope>NUCLEOTIDE SEQUENCE</scope>
    <source>
        <strain evidence="2">LMG 23639</strain>
    </source>
</reference>
<protein>
    <recommendedName>
        <fullName evidence="4">C4-dicarboxylate ABC transporter substrate-binding protein</fullName>
    </recommendedName>
</protein>
<keyword evidence="1" id="KW-0732">Signal</keyword>
<dbReference type="PANTHER" id="PTHR42941">
    <property type="entry name" value="SLL1037 PROTEIN"/>
    <property type="match status" value="1"/>
</dbReference>
<dbReference type="Pfam" id="PF16868">
    <property type="entry name" value="NMT1_3"/>
    <property type="match status" value="1"/>
</dbReference>
<organism evidence="2 3">
    <name type="scientific">Methylobacterium jeotgali</name>
    <dbReference type="NCBI Taxonomy" id="381630"/>
    <lineage>
        <taxon>Bacteria</taxon>
        <taxon>Pseudomonadati</taxon>
        <taxon>Pseudomonadota</taxon>
        <taxon>Alphaproteobacteria</taxon>
        <taxon>Hyphomicrobiales</taxon>
        <taxon>Methylobacteriaceae</taxon>
        <taxon>Methylobacterium</taxon>
    </lineage>
</organism>
<dbReference type="Proteomes" id="UP001055102">
    <property type="component" value="Unassembled WGS sequence"/>
</dbReference>